<evidence type="ECO:0000256" key="3">
    <source>
        <dbReference type="ARBA" id="ARBA00022454"/>
    </source>
</evidence>
<evidence type="ECO:0000256" key="5">
    <source>
        <dbReference type="ARBA" id="ARBA00022776"/>
    </source>
</evidence>
<dbReference type="PANTHER" id="PTHR14418">
    <property type="entry name" value="CONDENSIN COMPLEX SUBUNIT 3-RELATED"/>
    <property type="match status" value="1"/>
</dbReference>
<evidence type="ECO:0000256" key="4">
    <source>
        <dbReference type="ARBA" id="ARBA00022618"/>
    </source>
</evidence>
<comment type="subcellular location">
    <subcellularLocation>
        <location evidence="1">Chromosome</location>
    </subcellularLocation>
</comment>
<dbReference type="GO" id="GO:0000796">
    <property type="term" value="C:condensin complex"/>
    <property type="evidence" value="ECO:0007669"/>
    <property type="project" value="InterPro"/>
</dbReference>
<dbReference type="InterPro" id="IPR011989">
    <property type="entry name" value="ARM-like"/>
</dbReference>
<keyword evidence="5" id="KW-0498">Mitosis</keyword>
<dbReference type="AlphaFoldDB" id="A0AAF0IPI0"/>
<evidence type="ECO:0000313" key="11">
    <source>
        <dbReference type="Proteomes" id="UP001216638"/>
    </source>
</evidence>
<keyword evidence="6" id="KW-0226">DNA condensation</keyword>
<dbReference type="GO" id="GO:0007076">
    <property type="term" value="P:mitotic chromosome condensation"/>
    <property type="evidence" value="ECO:0007669"/>
    <property type="project" value="InterPro"/>
</dbReference>
<comment type="similarity">
    <text evidence="2">Belongs to the CND3 (condensin subunit 3) family.</text>
</comment>
<accession>A0AAF0IPI0</accession>
<evidence type="ECO:0000256" key="8">
    <source>
        <dbReference type="SAM" id="MobiDB-lite"/>
    </source>
</evidence>
<name>A0AAF0IPI0_9BASI</name>
<dbReference type="PANTHER" id="PTHR14418:SF5">
    <property type="entry name" value="CONDENSIN COMPLEX SUBUNIT 3"/>
    <property type="match status" value="1"/>
</dbReference>
<protein>
    <submittedName>
        <fullName evidence="10">Chromosome condensation complex Condensin, subunit G</fullName>
    </submittedName>
</protein>
<evidence type="ECO:0000256" key="7">
    <source>
        <dbReference type="ARBA" id="ARBA00023306"/>
    </source>
</evidence>
<reference evidence="10" key="1">
    <citation type="submission" date="2023-03" db="EMBL/GenBank/DDBJ databases">
        <title>Mating type loci evolution in Malassezia.</title>
        <authorList>
            <person name="Coelho M.A."/>
        </authorList>
    </citation>
    <scope>NUCLEOTIDE SEQUENCE</scope>
    <source>
        <strain evidence="10">CBS 14135</strain>
    </source>
</reference>
<feature type="compositionally biased region" description="Polar residues" evidence="8">
    <location>
        <begin position="941"/>
        <end position="950"/>
    </location>
</feature>
<dbReference type="Pfam" id="PF12719">
    <property type="entry name" value="Cnd3"/>
    <property type="match status" value="1"/>
</dbReference>
<gene>
    <name evidence="10" type="primary">YCG1</name>
    <name evidence="10" type="ORF">MBRA1_001604</name>
</gene>
<keyword evidence="7" id="KW-0131">Cell cycle</keyword>
<evidence type="ECO:0000256" key="2">
    <source>
        <dbReference type="ARBA" id="ARBA00006533"/>
    </source>
</evidence>
<evidence type="ECO:0000256" key="1">
    <source>
        <dbReference type="ARBA" id="ARBA00004286"/>
    </source>
</evidence>
<dbReference type="GO" id="GO:0051301">
    <property type="term" value="P:cell division"/>
    <property type="evidence" value="ECO:0007669"/>
    <property type="project" value="UniProtKB-KW"/>
</dbReference>
<dbReference type="SUPFAM" id="SSF48371">
    <property type="entry name" value="ARM repeat"/>
    <property type="match status" value="1"/>
</dbReference>
<keyword evidence="11" id="KW-1185">Reference proteome</keyword>
<feature type="region of interest" description="Disordered" evidence="8">
    <location>
        <begin position="911"/>
        <end position="950"/>
    </location>
</feature>
<keyword evidence="3" id="KW-0158">Chromosome</keyword>
<keyword evidence="4" id="KW-0132">Cell division</keyword>
<evidence type="ECO:0000259" key="9">
    <source>
        <dbReference type="Pfam" id="PF12719"/>
    </source>
</evidence>
<sequence>MPANVDGATLAQSVQAQVPGHFQDAQHSVANHRKNSVGLYRLHVQCAQLTEQTPRGTRLVGEKTFNEGFSRCLNRVLDVKKGVAAADRVCKFVATYAAYAIEQFALAAQRAGKRSDDTPGTRFVTILLKHLLKGFRGKDKNVRLRCCSCVALLVNVVESIDDELYQTLSSFLLERITDRESAVRVQATVALARLQGDDEEDTSTTRLLLHLLRHDPSAEVRRAALFNLTASPATLPYILERLQDVDATNRRCVYLGSLKMLADEEHGLGLGEHAVAEVVRIGLHERDPSVKKAARKLVHHWLETVAEGHVLVLLGMLHVARTDAGEAVVMALLEDDASVVDRVARQLRDHAQYWATVTPESALLARCFVLFCQAHQRETLLDACLPMVTELVFRIEAEYRALSVLLEQQANEENEDEDEAMPAIQDDSSLARIFVVNEMLALAIHCDYGDEMGRRKMFMLVREMLANAWLPAALIPRCLDVLLRLSSGQRDFVQMVVELVQELDADLVEEDGETSVQHALSWHARIESDPELAAHRAALDARRLLIVRTMLERVSCALQDNSAFHGLIPQLIVPAVRSKDAMVREEGLVCLGLCSLLDDKMALDTFPLLLDQIQRGTGTIQVRCVQCLFDLVVVHGVEALCRRSAEVAAQSEFDGDTERGMQFAQQQMVGFLLSLLEHDEPDVQTAASEGIAKLLLTGALHDDDVLKALVLIYFSPDTTENQPLRQCLSYFLPLYCSSHARHQRMVQRLFLDTLDLLTQVYLEKDTTQTMATPTQIALQLADWSNPEKLVLSVPDPTVHVDLAHSVLERLCMLEKGEERKALAALVSKFYLPDTLDERHVKGLAILAQAVRERAEESTLRTACTRLEAALEKRYAPLFANWAPSQAAADGTLQKDAFADLRSLLDALPPVRNEAPRRVRRTRTRKTPYVPKTSPSDESDEASSTGSESDA</sequence>
<dbReference type="EMBL" id="CP119952">
    <property type="protein sequence ID" value="WFC94966.1"/>
    <property type="molecule type" value="Genomic_DNA"/>
</dbReference>
<dbReference type="Proteomes" id="UP001216638">
    <property type="component" value="Chromosome 2"/>
</dbReference>
<dbReference type="InterPro" id="IPR016024">
    <property type="entry name" value="ARM-type_fold"/>
</dbReference>
<dbReference type="GO" id="GO:0000793">
    <property type="term" value="C:condensed chromosome"/>
    <property type="evidence" value="ECO:0007669"/>
    <property type="project" value="TreeGrafter"/>
</dbReference>
<dbReference type="InterPro" id="IPR027165">
    <property type="entry name" value="CND3"/>
</dbReference>
<dbReference type="Gene3D" id="1.25.10.10">
    <property type="entry name" value="Leucine-rich Repeat Variant"/>
    <property type="match status" value="2"/>
</dbReference>
<proteinExistence type="inferred from homology"/>
<dbReference type="InterPro" id="IPR025977">
    <property type="entry name" value="Cnd3_C"/>
</dbReference>
<evidence type="ECO:0000256" key="6">
    <source>
        <dbReference type="ARBA" id="ARBA00023067"/>
    </source>
</evidence>
<dbReference type="Pfam" id="PF13646">
    <property type="entry name" value="HEAT_2"/>
    <property type="match status" value="1"/>
</dbReference>
<organism evidence="10 11">
    <name type="scientific">Malassezia brasiliensis</name>
    <dbReference type="NCBI Taxonomy" id="1821822"/>
    <lineage>
        <taxon>Eukaryota</taxon>
        <taxon>Fungi</taxon>
        <taxon>Dikarya</taxon>
        <taxon>Basidiomycota</taxon>
        <taxon>Ustilaginomycotina</taxon>
        <taxon>Malasseziomycetes</taxon>
        <taxon>Malasseziales</taxon>
        <taxon>Malasseziaceae</taxon>
        <taxon>Malassezia</taxon>
    </lineage>
</organism>
<evidence type="ECO:0000313" key="10">
    <source>
        <dbReference type="EMBL" id="WFC94966.1"/>
    </source>
</evidence>
<feature type="domain" description="Nuclear condensin complex subunit 3 C-terminal" evidence="9">
    <location>
        <begin position="543"/>
        <end position="831"/>
    </location>
</feature>